<evidence type="ECO:0000313" key="3">
    <source>
        <dbReference type="EMBL" id="ABO96574.1"/>
    </source>
</evidence>
<dbReference type="RefSeq" id="XP_001418281.1">
    <property type="nucleotide sequence ID" value="XM_001418244.1"/>
</dbReference>
<evidence type="ECO:0000313" key="4">
    <source>
        <dbReference type="Proteomes" id="UP000001568"/>
    </source>
</evidence>
<dbReference type="Proteomes" id="UP000001568">
    <property type="component" value="Chromosome 6"/>
</dbReference>
<feature type="transmembrane region" description="Helical" evidence="2">
    <location>
        <begin position="418"/>
        <end position="436"/>
    </location>
</feature>
<feature type="transmembrane region" description="Helical" evidence="2">
    <location>
        <begin position="374"/>
        <end position="398"/>
    </location>
</feature>
<dbReference type="OrthoDB" id="495620at2759"/>
<feature type="region of interest" description="Disordered" evidence="1">
    <location>
        <begin position="1"/>
        <end position="33"/>
    </location>
</feature>
<organism evidence="3 4">
    <name type="scientific">Ostreococcus lucimarinus (strain CCE9901)</name>
    <dbReference type="NCBI Taxonomy" id="436017"/>
    <lineage>
        <taxon>Eukaryota</taxon>
        <taxon>Viridiplantae</taxon>
        <taxon>Chlorophyta</taxon>
        <taxon>Mamiellophyceae</taxon>
        <taxon>Mamiellales</taxon>
        <taxon>Bathycoccaceae</taxon>
        <taxon>Ostreococcus</taxon>
    </lineage>
</organism>
<feature type="transmembrane region" description="Helical" evidence="2">
    <location>
        <begin position="229"/>
        <end position="252"/>
    </location>
</feature>
<keyword evidence="2" id="KW-0472">Membrane</keyword>
<sequence length="544" mass="61940">MRKRADVGGSMAYETMTPASHGEGEDDATATSESNALTNGIFKSGDTRKHARAETPPTLRDAAWDWISVQACIVAGIIVITGYFSFISTGTWRKCVKSLDVDLRDASGREEVIRTFLRCTFARERGKNYRPWRMGDFSVLFVRLSTITFYGEVIFHQMSAWHVSKYRKWRTKFAVQSFAQMYIVYFVMISILGYHSTYSHIVVLNSFSALFLCGATAKEFWNTKGLSWFWTYFFGPGIIGRPVVEFFLVIVADPNVSAPLKLAVRFIFLPLLWETFRGFERHFTRLNPSPGPCLNLPYFISSTLQESFVSRYVMFLLSAGGAVKSMATVQAILALHELMMNVVQKDRDVHLVKLFLGKQSAEALLVSRKQHDIVALNSIVSSFAEICAIIVISLYLYVFRMASEGNEDVVDLKAYGVQAINLIAIEMVLSFFIMYVQQRFHGIRHGDVFPKGYFLRKGRWLAVSYKFVVFLWITAMMAHKVTIYLVGNQFHKYLCPRINDDGSVFTFQCSTEDYKLAPGGFYYNSEAWLIQQYDYPVAVLSDKG</sequence>
<dbReference type="KEGG" id="olu:OSTLU_92928"/>
<proteinExistence type="predicted"/>
<keyword evidence="2" id="KW-1133">Transmembrane helix</keyword>
<dbReference type="EMBL" id="CP000586">
    <property type="protein sequence ID" value="ABO96574.1"/>
    <property type="molecule type" value="Genomic_DNA"/>
</dbReference>
<reference evidence="3 4" key="1">
    <citation type="journal article" date="2007" name="Proc. Natl. Acad. Sci. U.S.A.">
        <title>The tiny eukaryote Ostreococcus provides genomic insights into the paradox of plankton speciation.</title>
        <authorList>
            <person name="Palenik B."/>
            <person name="Grimwood J."/>
            <person name="Aerts A."/>
            <person name="Rouze P."/>
            <person name="Salamov A."/>
            <person name="Putnam N."/>
            <person name="Dupont C."/>
            <person name="Jorgensen R."/>
            <person name="Derelle E."/>
            <person name="Rombauts S."/>
            <person name="Zhou K."/>
            <person name="Otillar R."/>
            <person name="Merchant S.S."/>
            <person name="Podell S."/>
            <person name="Gaasterland T."/>
            <person name="Napoli C."/>
            <person name="Gendler K."/>
            <person name="Manuell A."/>
            <person name="Tai V."/>
            <person name="Vallon O."/>
            <person name="Piganeau G."/>
            <person name="Jancek S."/>
            <person name="Heijde M."/>
            <person name="Jabbari K."/>
            <person name="Bowler C."/>
            <person name="Lohr M."/>
            <person name="Robbens S."/>
            <person name="Werner G."/>
            <person name="Dubchak I."/>
            <person name="Pazour G.J."/>
            <person name="Ren Q."/>
            <person name="Paulsen I."/>
            <person name="Delwiche C."/>
            <person name="Schmutz J."/>
            <person name="Rokhsar D."/>
            <person name="Van de Peer Y."/>
            <person name="Moreau H."/>
            <person name="Grigoriev I.V."/>
        </authorList>
    </citation>
    <scope>NUCLEOTIDE SEQUENCE [LARGE SCALE GENOMIC DNA]</scope>
    <source>
        <strain evidence="3 4">CCE9901</strain>
    </source>
</reference>
<keyword evidence="4" id="KW-1185">Reference proteome</keyword>
<feature type="transmembrane region" description="Helical" evidence="2">
    <location>
        <begin position="66"/>
        <end position="87"/>
    </location>
</feature>
<evidence type="ECO:0000256" key="2">
    <source>
        <dbReference type="SAM" id="Phobius"/>
    </source>
</evidence>
<name>A4RZ77_OSTLU</name>
<gene>
    <name evidence="3" type="ORF">OSTLU_92928</name>
</gene>
<dbReference type="AlphaFoldDB" id="A4RZ77"/>
<dbReference type="GeneID" id="5002526"/>
<dbReference type="OMA" id="KYLCPRI"/>
<keyword evidence="2" id="KW-0812">Transmembrane</keyword>
<feature type="transmembrane region" description="Helical" evidence="2">
    <location>
        <begin position="467"/>
        <end position="487"/>
    </location>
</feature>
<accession>A4RZ77</accession>
<evidence type="ECO:0000256" key="1">
    <source>
        <dbReference type="SAM" id="MobiDB-lite"/>
    </source>
</evidence>
<dbReference type="Gramene" id="ABO96574">
    <property type="protein sequence ID" value="ABO96574"/>
    <property type="gene ID" value="OSTLU_92928"/>
</dbReference>
<protein>
    <submittedName>
        <fullName evidence="3">Uncharacterized protein</fullName>
    </submittedName>
</protein>
<dbReference type="HOGENOM" id="CLU_500985_0_0_1"/>